<reference evidence="1 2" key="1">
    <citation type="journal article" date="2014" name="Agronomy (Basel)">
        <title>A Draft Genome Sequence for Ensete ventricosum, the Drought-Tolerant Tree Against Hunger.</title>
        <authorList>
            <person name="Harrison J."/>
            <person name="Moore K.A."/>
            <person name="Paszkiewicz K."/>
            <person name="Jones T."/>
            <person name="Grant M."/>
            <person name="Ambacheew D."/>
            <person name="Muzemil S."/>
            <person name="Studholme D.J."/>
        </authorList>
    </citation>
    <scope>NUCLEOTIDE SEQUENCE [LARGE SCALE GENOMIC DNA]</scope>
</reference>
<dbReference type="EMBL" id="AMZH03018420">
    <property type="protein sequence ID" value="RRT41641.1"/>
    <property type="molecule type" value="Genomic_DNA"/>
</dbReference>
<protein>
    <submittedName>
        <fullName evidence="1">Uncharacterized protein</fullName>
    </submittedName>
</protein>
<name>A0A426XQC7_ENSVE</name>
<organism evidence="1 2">
    <name type="scientific">Ensete ventricosum</name>
    <name type="common">Abyssinian banana</name>
    <name type="synonym">Musa ensete</name>
    <dbReference type="NCBI Taxonomy" id="4639"/>
    <lineage>
        <taxon>Eukaryota</taxon>
        <taxon>Viridiplantae</taxon>
        <taxon>Streptophyta</taxon>
        <taxon>Embryophyta</taxon>
        <taxon>Tracheophyta</taxon>
        <taxon>Spermatophyta</taxon>
        <taxon>Magnoliopsida</taxon>
        <taxon>Liliopsida</taxon>
        <taxon>Zingiberales</taxon>
        <taxon>Musaceae</taxon>
        <taxon>Ensete</taxon>
    </lineage>
</organism>
<dbReference type="AlphaFoldDB" id="A0A426XQC7"/>
<evidence type="ECO:0000313" key="2">
    <source>
        <dbReference type="Proteomes" id="UP000287651"/>
    </source>
</evidence>
<evidence type="ECO:0000313" key="1">
    <source>
        <dbReference type="EMBL" id="RRT41641.1"/>
    </source>
</evidence>
<sequence length="93" mass="9801">MRLDLVGSSLGDLLNESGSSVGMRREIAGKKTGGLAARLPKVAGVCGSSSFVDKGHRLVDAAVAGCNRRRKKGSSGSDIWLEGYGIWLLLDRL</sequence>
<comment type="caution">
    <text evidence="1">The sequence shown here is derived from an EMBL/GenBank/DDBJ whole genome shotgun (WGS) entry which is preliminary data.</text>
</comment>
<dbReference type="Proteomes" id="UP000287651">
    <property type="component" value="Unassembled WGS sequence"/>
</dbReference>
<proteinExistence type="predicted"/>
<gene>
    <name evidence="1" type="ORF">B296_00034767</name>
</gene>
<accession>A0A426XQC7</accession>